<dbReference type="EMBL" id="CAJOBJ010080092">
    <property type="protein sequence ID" value="CAF4497218.1"/>
    <property type="molecule type" value="Genomic_DNA"/>
</dbReference>
<dbReference type="SMART" id="SM00213">
    <property type="entry name" value="UBQ"/>
    <property type="match status" value="1"/>
</dbReference>
<dbReference type="EMBL" id="CAJOBI010006575">
    <property type="protein sequence ID" value="CAF4063874.1"/>
    <property type="molecule type" value="Genomic_DNA"/>
</dbReference>
<dbReference type="OrthoDB" id="10010538at2759"/>
<accession>A0A814TUP3</accession>
<dbReference type="Pfam" id="PF00240">
    <property type="entry name" value="ubiquitin"/>
    <property type="match status" value="1"/>
</dbReference>
<dbReference type="EMBL" id="CAJNOV010004244">
    <property type="protein sequence ID" value="CAF1167256.1"/>
    <property type="molecule type" value="Genomic_DNA"/>
</dbReference>
<dbReference type="PRINTS" id="PR00348">
    <property type="entry name" value="UBIQUITIN"/>
</dbReference>
<dbReference type="SUPFAM" id="SSF54236">
    <property type="entry name" value="Ubiquitin-like"/>
    <property type="match status" value="1"/>
</dbReference>
<dbReference type="InterPro" id="IPR050158">
    <property type="entry name" value="Ubiquitin_ubiquitin-like"/>
</dbReference>
<dbReference type="Proteomes" id="UP000663834">
    <property type="component" value="Unassembled WGS sequence"/>
</dbReference>
<dbReference type="Gene3D" id="3.10.20.90">
    <property type="entry name" value="Phosphatidylinositol 3-kinase Catalytic Subunit, Chain A, domain 1"/>
    <property type="match status" value="1"/>
</dbReference>
<evidence type="ECO:0000313" key="7">
    <source>
        <dbReference type="Proteomes" id="UP000663855"/>
    </source>
</evidence>
<sequence>MITAYWGEGKTLNSNDTLLSSKLYENNSIIMVKLVEESASTEFSSNFDIFVKTSTEKTITVKVNSSMDISTVKQLIQDLGGIVPDQQRLIFAGKQLEDERTLCDYNVQKESTLYLVLRLRGGMFHFTSGRHNFDILTSARAEATRNVLAFEFEHTNHLAYLSPRELQNSVLRAQALFSELFSEIEQNSVASDVRNLKNIVPSNRTDDEDEDSDDFFDD</sequence>
<gene>
    <name evidence="2" type="ORF">CJN711_LOCUS10317</name>
    <name evidence="6" type="ORF">GIL414_LOCUS34537</name>
    <name evidence="3" type="ORF">KQP761_LOCUS23990</name>
    <name evidence="4" type="ORF">MBJ925_LOCUS30113</name>
    <name evidence="5" type="ORF">SMN809_LOCUS15351</name>
</gene>
<evidence type="ECO:0000313" key="5">
    <source>
        <dbReference type="EMBL" id="CAF4063874.1"/>
    </source>
</evidence>
<dbReference type="InterPro" id="IPR029071">
    <property type="entry name" value="Ubiquitin-like_domsf"/>
</dbReference>
<organism evidence="2 7">
    <name type="scientific">Rotaria magnacalcarata</name>
    <dbReference type="NCBI Taxonomy" id="392030"/>
    <lineage>
        <taxon>Eukaryota</taxon>
        <taxon>Metazoa</taxon>
        <taxon>Spiralia</taxon>
        <taxon>Gnathifera</taxon>
        <taxon>Rotifera</taxon>
        <taxon>Eurotatoria</taxon>
        <taxon>Bdelloidea</taxon>
        <taxon>Philodinida</taxon>
        <taxon>Philodinidae</taxon>
        <taxon>Rotaria</taxon>
    </lineage>
</organism>
<dbReference type="PROSITE" id="PS50053">
    <property type="entry name" value="UBIQUITIN_2"/>
    <property type="match status" value="1"/>
</dbReference>
<evidence type="ECO:0000313" key="3">
    <source>
        <dbReference type="EMBL" id="CAF1615810.1"/>
    </source>
</evidence>
<protein>
    <recommendedName>
        <fullName evidence="1">Ubiquitin-like domain-containing protein</fullName>
    </recommendedName>
</protein>
<comment type="caution">
    <text evidence="2">The sequence shown here is derived from an EMBL/GenBank/DDBJ whole genome shotgun (WGS) entry which is preliminary data.</text>
</comment>
<dbReference type="Proteomes" id="UP000663824">
    <property type="component" value="Unassembled WGS sequence"/>
</dbReference>
<evidence type="ECO:0000313" key="2">
    <source>
        <dbReference type="EMBL" id="CAF1167256.1"/>
    </source>
</evidence>
<dbReference type="Proteomes" id="UP000663855">
    <property type="component" value="Unassembled WGS sequence"/>
</dbReference>
<evidence type="ECO:0000313" key="6">
    <source>
        <dbReference type="EMBL" id="CAF4497218.1"/>
    </source>
</evidence>
<dbReference type="Proteomes" id="UP000681720">
    <property type="component" value="Unassembled WGS sequence"/>
</dbReference>
<dbReference type="InterPro" id="IPR000626">
    <property type="entry name" value="Ubiquitin-like_dom"/>
</dbReference>
<reference evidence="2" key="1">
    <citation type="submission" date="2021-02" db="EMBL/GenBank/DDBJ databases">
        <authorList>
            <person name="Nowell W R."/>
        </authorList>
    </citation>
    <scope>NUCLEOTIDE SEQUENCE</scope>
</reference>
<dbReference type="PANTHER" id="PTHR10666">
    <property type="entry name" value="UBIQUITIN"/>
    <property type="match status" value="1"/>
</dbReference>
<proteinExistence type="predicted"/>
<name>A0A814TUP3_9BILA</name>
<dbReference type="AlphaFoldDB" id="A0A814TUP3"/>
<dbReference type="EMBL" id="CAJNRE010016290">
    <property type="protein sequence ID" value="CAF2144894.1"/>
    <property type="molecule type" value="Genomic_DNA"/>
</dbReference>
<dbReference type="Proteomes" id="UP000676336">
    <property type="component" value="Unassembled WGS sequence"/>
</dbReference>
<dbReference type="InterPro" id="IPR019956">
    <property type="entry name" value="Ubiquitin_dom"/>
</dbReference>
<evidence type="ECO:0000313" key="4">
    <source>
        <dbReference type="EMBL" id="CAF2144894.1"/>
    </source>
</evidence>
<dbReference type="FunFam" id="3.10.20.90:FF:000160">
    <property type="entry name" value="Polyubiquitin-C"/>
    <property type="match status" value="1"/>
</dbReference>
<feature type="domain" description="Ubiquitin-like" evidence="1">
    <location>
        <begin position="47"/>
        <end position="122"/>
    </location>
</feature>
<evidence type="ECO:0000259" key="1">
    <source>
        <dbReference type="PROSITE" id="PS50053"/>
    </source>
</evidence>
<dbReference type="EMBL" id="CAJNOW010012914">
    <property type="protein sequence ID" value="CAF1615810.1"/>
    <property type="molecule type" value="Genomic_DNA"/>
</dbReference>